<evidence type="ECO:0000313" key="2">
    <source>
        <dbReference type="EMBL" id="CEH14844.1"/>
    </source>
</evidence>
<name>A0A0P1BGG8_9BASI</name>
<dbReference type="Proteomes" id="UP000054845">
    <property type="component" value="Unassembled WGS sequence"/>
</dbReference>
<feature type="region of interest" description="Disordered" evidence="1">
    <location>
        <begin position="1"/>
        <end position="37"/>
    </location>
</feature>
<proteinExistence type="predicted"/>
<evidence type="ECO:0000313" key="3">
    <source>
        <dbReference type="Proteomes" id="UP000054845"/>
    </source>
</evidence>
<organism evidence="2 3">
    <name type="scientific">Ceraceosorus bombacis</name>
    <dbReference type="NCBI Taxonomy" id="401625"/>
    <lineage>
        <taxon>Eukaryota</taxon>
        <taxon>Fungi</taxon>
        <taxon>Dikarya</taxon>
        <taxon>Basidiomycota</taxon>
        <taxon>Ustilaginomycotina</taxon>
        <taxon>Exobasidiomycetes</taxon>
        <taxon>Ceraceosorales</taxon>
        <taxon>Ceraceosoraceae</taxon>
        <taxon>Ceraceosorus</taxon>
    </lineage>
</organism>
<feature type="compositionally biased region" description="Low complexity" evidence="1">
    <location>
        <begin position="1"/>
        <end position="18"/>
    </location>
</feature>
<sequence length="63" mass="6832">MPRFWQRPSSSLPASPQPQRRKRQTKDLGTDDGREASLRISVPKEAKAAVSDKVGGTTAVILG</sequence>
<keyword evidence="3" id="KW-1185">Reference proteome</keyword>
<dbReference type="EMBL" id="CCYA01000248">
    <property type="protein sequence ID" value="CEH14844.1"/>
    <property type="molecule type" value="Genomic_DNA"/>
</dbReference>
<protein>
    <submittedName>
        <fullName evidence="2">Uncharacterized protein</fullName>
    </submittedName>
</protein>
<feature type="compositionally biased region" description="Basic and acidic residues" evidence="1">
    <location>
        <begin position="25"/>
        <end position="37"/>
    </location>
</feature>
<dbReference type="AlphaFoldDB" id="A0A0P1BGG8"/>
<reference evidence="2 3" key="1">
    <citation type="submission" date="2014-09" db="EMBL/GenBank/DDBJ databases">
        <authorList>
            <person name="Magalhaes I.L.F."/>
            <person name="Oliveira U."/>
            <person name="Santos F.R."/>
            <person name="Vidigal T.H.D.A."/>
            <person name="Brescovit A.D."/>
            <person name="Santos A.J."/>
        </authorList>
    </citation>
    <scope>NUCLEOTIDE SEQUENCE [LARGE SCALE GENOMIC DNA]</scope>
</reference>
<accession>A0A0P1BGG8</accession>
<evidence type="ECO:0000256" key="1">
    <source>
        <dbReference type="SAM" id="MobiDB-lite"/>
    </source>
</evidence>